<gene>
    <name evidence="1" type="ORF">WKI58_37885</name>
</gene>
<evidence type="ECO:0000313" key="1">
    <source>
        <dbReference type="EMBL" id="MEJ8662177.1"/>
    </source>
</evidence>
<comment type="caution">
    <text evidence="1">The sequence shown here is derived from an EMBL/GenBank/DDBJ whole genome shotgun (WGS) entry which is preliminary data.</text>
</comment>
<reference evidence="1" key="1">
    <citation type="submission" date="2024-03" db="EMBL/GenBank/DDBJ databases">
        <title>Novel Streptomyces species of biotechnological and ecological value are a feature of Machair soil.</title>
        <authorList>
            <person name="Prole J.R."/>
            <person name="Goodfellow M."/>
            <person name="Allenby N."/>
            <person name="Ward A.C."/>
        </authorList>
    </citation>
    <scope>NUCLEOTIDE SEQUENCE</scope>
    <source>
        <strain evidence="1">MS1.AVA.4</strain>
    </source>
</reference>
<accession>A0ACC6QWD2</accession>
<keyword evidence="2" id="KW-1185">Reference proteome</keyword>
<protein>
    <submittedName>
        <fullName evidence="1">Uncharacterized protein</fullName>
    </submittedName>
</protein>
<proteinExistence type="predicted"/>
<dbReference type="Proteomes" id="UP001375539">
    <property type="component" value="Unassembled WGS sequence"/>
</dbReference>
<organism evidence="1 2">
    <name type="scientific">Streptomyces pratisoli</name>
    <dbReference type="NCBI Taxonomy" id="3139917"/>
    <lineage>
        <taxon>Bacteria</taxon>
        <taxon>Bacillati</taxon>
        <taxon>Actinomycetota</taxon>
        <taxon>Actinomycetes</taxon>
        <taxon>Kitasatosporales</taxon>
        <taxon>Streptomycetaceae</taxon>
        <taxon>Streptomyces</taxon>
    </lineage>
</organism>
<evidence type="ECO:0000313" key="2">
    <source>
        <dbReference type="Proteomes" id="UP001375539"/>
    </source>
</evidence>
<dbReference type="EMBL" id="JBBKAI010000002">
    <property type="protein sequence ID" value="MEJ8662177.1"/>
    <property type="molecule type" value="Genomic_DNA"/>
</dbReference>
<sequence>MARYPRVQCPVCGGIYAGAPTSALGMVSVHDHKRTPRSLMLCTGSMARVPAVDATAYQDVLPGAGGETPAPEPIPLF</sequence>
<name>A0ACC6QWD2_9ACTN</name>